<sequence length="79" mass="9188">MPQARFSEGEDMCYYRVRSKRALSKLEVCVINQEEIDVSHERGGTYARTMKLVPIGAPPIFRCMYLFYITGKCTFLQSR</sequence>
<protein>
    <submittedName>
        <fullName evidence="1">Uncharacterized protein</fullName>
    </submittedName>
</protein>
<proteinExistence type="predicted"/>
<evidence type="ECO:0000313" key="1">
    <source>
        <dbReference type="EMBL" id="GLV57682.1"/>
    </source>
</evidence>
<evidence type="ECO:0000313" key="2">
    <source>
        <dbReference type="Proteomes" id="UP001344906"/>
    </source>
</evidence>
<name>A0ABQ6FTT8_9CHLR</name>
<comment type="caution">
    <text evidence="1">The sequence shown here is derived from an EMBL/GenBank/DDBJ whole genome shotgun (WGS) entry which is preliminary data.</text>
</comment>
<gene>
    <name evidence="1" type="ORF">KDH_45180</name>
</gene>
<keyword evidence="2" id="KW-1185">Reference proteome</keyword>
<organism evidence="1 2">
    <name type="scientific">Dictyobacter halimunensis</name>
    <dbReference type="NCBI Taxonomy" id="3026934"/>
    <lineage>
        <taxon>Bacteria</taxon>
        <taxon>Bacillati</taxon>
        <taxon>Chloroflexota</taxon>
        <taxon>Ktedonobacteria</taxon>
        <taxon>Ktedonobacterales</taxon>
        <taxon>Dictyobacteraceae</taxon>
        <taxon>Dictyobacter</taxon>
    </lineage>
</organism>
<dbReference type="EMBL" id="BSRI01000002">
    <property type="protein sequence ID" value="GLV57682.1"/>
    <property type="molecule type" value="Genomic_DNA"/>
</dbReference>
<accession>A0ABQ6FTT8</accession>
<dbReference type="Proteomes" id="UP001344906">
    <property type="component" value="Unassembled WGS sequence"/>
</dbReference>
<reference evidence="1 2" key="1">
    <citation type="submission" date="2023-02" db="EMBL/GenBank/DDBJ databases">
        <title>Dictyobacter halimunensis sp. nov., a new member of the class Ktedonobacteria from forest soil in a geothermal area.</title>
        <authorList>
            <person name="Rachmania M.K."/>
            <person name="Ningsih F."/>
            <person name="Sakai Y."/>
            <person name="Yabe S."/>
            <person name="Yokota A."/>
            <person name="Sjamsuridzal W."/>
        </authorList>
    </citation>
    <scope>NUCLEOTIDE SEQUENCE [LARGE SCALE GENOMIC DNA]</scope>
    <source>
        <strain evidence="1 2">S3.2.2.5</strain>
    </source>
</reference>